<feature type="compositionally biased region" description="Low complexity" evidence="1">
    <location>
        <begin position="143"/>
        <end position="181"/>
    </location>
</feature>
<feature type="signal peptide" evidence="2">
    <location>
        <begin position="1"/>
        <end position="28"/>
    </location>
</feature>
<keyword evidence="4" id="KW-1185">Reference proteome</keyword>
<proteinExistence type="predicted"/>
<feature type="compositionally biased region" description="Basic and acidic residues" evidence="1">
    <location>
        <begin position="282"/>
        <end position="299"/>
    </location>
</feature>
<dbReference type="AlphaFoldDB" id="A0A5M3MHC9"/>
<feature type="region of interest" description="Disordered" evidence="1">
    <location>
        <begin position="282"/>
        <end position="345"/>
    </location>
</feature>
<name>A0A5M3MHC9_CONPW</name>
<feature type="compositionally biased region" description="Low complexity" evidence="1">
    <location>
        <begin position="326"/>
        <end position="342"/>
    </location>
</feature>
<dbReference type="Proteomes" id="UP000053558">
    <property type="component" value="Unassembled WGS sequence"/>
</dbReference>
<dbReference type="EMBL" id="JH711582">
    <property type="protein sequence ID" value="EIW78639.1"/>
    <property type="molecule type" value="Genomic_DNA"/>
</dbReference>
<accession>A0A5M3MHC9</accession>
<feature type="region of interest" description="Disordered" evidence="1">
    <location>
        <begin position="124"/>
        <end position="181"/>
    </location>
</feature>
<dbReference type="KEGG" id="cput:CONPUDRAFT_145787"/>
<evidence type="ECO:0000313" key="3">
    <source>
        <dbReference type="EMBL" id="EIW78639.1"/>
    </source>
</evidence>
<evidence type="ECO:0000256" key="1">
    <source>
        <dbReference type="SAM" id="MobiDB-lite"/>
    </source>
</evidence>
<keyword evidence="2" id="KW-0732">Signal</keyword>
<feature type="chain" id="PRO_5024327073" evidence="2">
    <location>
        <begin position="29"/>
        <end position="481"/>
    </location>
</feature>
<comment type="caution">
    <text evidence="3">The sequence shown here is derived from an EMBL/GenBank/DDBJ whole genome shotgun (WGS) entry which is preliminary data.</text>
</comment>
<reference evidence="4" key="1">
    <citation type="journal article" date="2012" name="Science">
        <title>The Paleozoic origin of enzymatic lignin decomposition reconstructed from 31 fungal genomes.</title>
        <authorList>
            <person name="Floudas D."/>
            <person name="Binder M."/>
            <person name="Riley R."/>
            <person name="Barry K."/>
            <person name="Blanchette R.A."/>
            <person name="Henrissat B."/>
            <person name="Martinez A.T."/>
            <person name="Otillar R."/>
            <person name="Spatafora J.W."/>
            <person name="Yadav J.S."/>
            <person name="Aerts A."/>
            <person name="Benoit I."/>
            <person name="Boyd A."/>
            <person name="Carlson A."/>
            <person name="Copeland A."/>
            <person name="Coutinho P.M."/>
            <person name="de Vries R.P."/>
            <person name="Ferreira P."/>
            <person name="Findley K."/>
            <person name="Foster B."/>
            <person name="Gaskell J."/>
            <person name="Glotzer D."/>
            <person name="Gorecki P."/>
            <person name="Heitman J."/>
            <person name="Hesse C."/>
            <person name="Hori C."/>
            <person name="Igarashi K."/>
            <person name="Jurgens J.A."/>
            <person name="Kallen N."/>
            <person name="Kersten P."/>
            <person name="Kohler A."/>
            <person name="Kuees U."/>
            <person name="Kumar T.K.A."/>
            <person name="Kuo A."/>
            <person name="LaButti K."/>
            <person name="Larrondo L.F."/>
            <person name="Lindquist E."/>
            <person name="Ling A."/>
            <person name="Lombard V."/>
            <person name="Lucas S."/>
            <person name="Lundell T."/>
            <person name="Martin R."/>
            <person name="McLaughlin D.J."/>
            <person name="Morgenstern I."/>
            <person name="Morin E."/>
            <person name="Murat C."/>
            <person name="Nagy L.G."/>
            <person name="Nolan M."/>
            <person name="Ohm R.A."/>
            <person name="Patyshakuliyeva A."/>
            <person name="Rokas A."/>
            <person name="Ruiz-Duenas F.J."/>
            <person name="Sabat G."/>
            <person name="Salamov A."/>
            <person name="Samejima M."/>
            <person name="Schmutz J."/>
            <person name="Slot J.C."/>
            <person name="St John F."/>
            <person name="Stenlid J."/>
            <person name="Sun H."/>
            <person name="Sun S."/>
            <person name="Syed K."/>
            <person name="Tsang A."/>
            <person name="Wiebenga A."/>
            <person name="Young D."/>
            <person name="Pisabarro A."/>
            <person name="Eastwood D.C."/>
            <person name="Martin F."/>
            <person name="Cullen D."/>
            <person name="Grigoriev I.V."/>
            <person name="Hibbett D.S."/>
        </authorList>
    </citation>
    <scope>NUCLEOTIDE SEQUENCE [LARGE SCALE GENOMIC DNA]</scope>
    <source>
        <strain evidence="4">RWD-64-598 SS2</strain>
    </source>
</reference>
<protein>
    <submittedName>
        <fullName evidence="3">Uncharacterized protein</fullName>
    </submittedName>
</protein>
<evidence type="ECO:0000313" key="4">
    <source>
        <dbReference type="Proteomes" id="UP000053558"/>
    </source>
</evidence>
<sequence length="481" mass="50840">MPSEAFHNFVRTLWAWIKWLFLACFCATDEPCPGSNIETERPFDAAPDMENGSKNFRSPVTRPPHCSPHLASSPIFAYARSGNFSPTTLVRPTFVSPHPPRTSSLSPGPVAPIAPQYYTVYHSPERSVTPHPTPSATAMSDLSITSTPTPSITTSPSPSTTSTPMLSTTTASTPSTSIATTPASIARSCTVSSQSASTAEPITPCNVPELAIHIVSDTSKPPTVCNTGDIGAGTELPSALALPQPANAFGSHRRTSSVESDKAALGRPLSYLAWLWNDTDDGSPKRGEREQGQEHKHSSDAAGNLEAESSPPASAVCDTDQRSESDTISTPPSSPSRAPHTPVESPTCTYKRWALLDCASTLPSPAPFASPPHHDAGLPSPWSANELAKDSESESEAASASPSQCQWPMHEQSPSRERSRKRLVSPWSVYVVQDGLGDGGAKEGKGLGISLNERCSFVCAPGIAQEAGLCGPCVGFCFFSL</sequence>
<feature type="region of interest" description="Disordered" evidence="1">
    <location>
        <begin position="43"/>
        <end position="64"/>
    </location>
</feature>
<dbReference type="GeneID" id="19202113"/>
<dbReference type="RefSeq" id="XP_007771633.1">
    <property type="nucleotide sequence ID" value="XM_007773443.1"/>
</dbReference>
<evidence type="ECO:0000256" key="2">
    <source>
        <dbReference type="SAM" id="SignalP"/>
    </source>
</evidence>
<feature type="region of interest" description="Disordered" evidence="1">
    <location>
        <begin position="366"/>
        <end position="420"/>
    </location>
</feature>
<organism evidence="3 4">
    <name type="scientific">Coniophora puteana (strain RWD-64-598)</name>
    <name type="common">Brown rot fungus</name>
    <dbReference type="NCBI Taxonomy" id="741705"/>
    <lineage>
        <taxon>Eukaryota</taxon>
        <taxon>Fungi</taxon>
        <taxon>Dikarya</taxon>
        <taxon>Basidiomycota</taxon>
        <taxon>Agaricomycotina</taxon>
        <taxon>Agaricomycetes</taxon>
        <taxon>Agaricomycetidae</taxon>
        <taxon>Boletales</taxon>
        <taxon>Coniophorineae</taxon>
        <taxon>Coniophoraceae</taxon>
        <taxon>Coniophora</taxon>
    </lineage>
</organism>
<gene>
    <name evidence="3" type="ORF">CONPUDRAFT_145787</name>
</gene>